<dbReference type="InterPro" id="IPR010611">
    <property type="entry name" value="3D_dom"/>
</dbReference>
<dbReference type="SUPFAM" id="SSF50685">
    <property type="entry name" value="Barwin-like endoglucanases"/>
    <property type="match status" value="1"/>
</dbReference>
<proteinExistence type="predicted"/>
<gene>
    <name evidence="4" type="ORF">ACE5LO_01220</name>
</gene>
<evidence type="ECO:0000313" key="4">
    <source>
        <dbReference type="EMBL" id="MFB5759003.1"/>
    </source>
</evidence>
<evidence type="ECO:0000259" key="3">
    <source>
        <dbReference type="Pfam" id="PF06725"/>
    </source>
</evidence>
<protein>
    <submittedName>
        <fullName evidence="4">3D domain-containing protein</fullName>
    </submittedName>
</protein>
<dbReference type="PANTHER" id="PTHR39160:SF4">
    <property type="entry name" value="RESUSCITATION-PROMOTING FACTOR RPFB"/>
    <property type="match status" value="1"/>
</dbReference>
<dbReference type="Pfam" id="PF06725">
    <property type="entry name" value="3D"/>
    <property type="match status" value="1"/>
</dbReference>
<keyword evidence="1 2" id="KW-0732">Signal</keyword>
<name>A0ABV5BUN9_9BACL</name>
<dbReference type="InterPro" id="IPR059180">
    <property type="entry name" value="3D_YorM"/>
</dbReference>
<keyword evidence="5" id="KW-1185">Reference proteome</keyword>
<sequence>MSRNYVLSLLVAASLVSITGCGTAGGVKETKTNDELINSYRSGLDIHKTIVHKQIEKVKAEKKIQIKKKDKTKPEVKKVNREVVKKEKEHWGIFIVTAYTNGPESTSKRPGDKGYGITASGAKTKEGITVSADIRVLPMGTRIYIEGVGERVVQDTGSAIKGNKLDLFIEDLSEARKFGKQKLKVKILNKG</sequence>
<dbReference type="Gene3D" id="2.40.40.10">
    <property type="entry name" value="RlpA-like domain"/>
    <property type="match status" value="1"/>
</dbReference>
<dbReference type="InterPro" id="IPR051933">
    <property type="entry name" value="Resuscitation_pf_RpfB"/>
</dbReference>
<accession>A0ABV5BUN9</accession>
<feature type="domain" description="3D" evidence="3">
    <location>
        <begin position="129"/>
        <end position="189"/>
    </location>
</feature>
<comment type="caution">
    <text evidence="4">The sequence shown here is derived from an EMBL/GenBank/DDBJ whole genome shotgun (WGS) entry which is preliminary data.</text>
</comment>
<dbReference type="EMBL" id="JBHIRY010000001">
    <property type="protein sequence ID" value="MFB5759003.1"/>
    <property type="molecule type" value="Genomic_DNA"/>
</dbReference>
<evidence type="ECO:0000313" key="5">
    <source>
        <dbReference type="Proteomes" id="UP001580430"/>
    </source>
</evidence>
<dbReference type="CDD" id="cd14667">
    <property type="entry name" value="3D_containing_proteins"/>
    <property type="match status" value="1"/>
</dbReference>
<organism evidence="4 5">
    <name type="scientific">Paenibacillus medicaginis</name>
    <dbReference type="NCBI Taxonomy" id="1470560"/>
    <lineage>
        <taxon>Bacteria</taxon>
        <taxon>Bacillati</taxon>
        <taxon>Bacillota</taxon>
        <taxon>Bacilli</taxon>
        <taxon>Bacillales</taxon>
        <taxon>Paenibacillaceae</taxon>
        <taxon>Paenibacillus</taxon>
    </lineage>
</organism>
<dbReference type="RefSeq" id="WP_375518255.1">
    <property type="nucleotide sequence ID" value="NZ_JBHIRY010000001.1"/>
</dbReference>
<evidence type="ECO:0000256" key="2">
    <source>
        <dbReference type="SAM" id="SignalP"/>
    </source>
</evidence>
<feature type="signal peptide" evidence="2">
    <location>
        <begin position="1"/>
        <end position="24"/>
    </location>
</feature>
<dbReference type="Proteomes" id="UP001580430">
    <property type="component" value="Unassembled WGS sequence"/>
</dbReference>
<reference evidence="4 5" key="1">
    <citation type="submission" date="2024-09" db="EMBL/GenBank/DDBJ databases">
        <title>Paenibacillus zeirhizospherea sp. nov., isolated from surface of the maize (Zea mays) roots in a horticulture field, Hungary.</title>
        <authorList>
            <person name="Marton D."/>
            <person name="Farkas M."/>
            <person name="Bedics A."/>
            <person name="Toth E."/>
            <person name="Tancsics A."/>
            <person name="Boka K."/>
            <person name="Marati G."/>
            <person name="Kriszt B."/>
            <person name="Cserhati M."/>
        </authorList>
    </citation>
    <scope>NUCLEOTIDE SEQUENCE [LARGE SCALE GENOMIC DNA]</scope>
    <source>
        <strain evidence="4 5">JCM 18446</strain>
    </source>
</reference>
<feature type="chain" id="PRO_5045100751" evidence="2">
    <location>
        <begin position="25"/>
        <end position="191"/>
    </location>
</feature>
<evidence type="ECO:0000256" key="1">
    <source>
        <dbReference type="ARBA" id="ARBA00022729"/>
    </source>
</evidence>
<dbReference type="PANTHER" id="PTHR39160">
    <property type="entry name" value="CELL WALL-BINDING PROTEIN YOCH"/>
    <property type="match status" value="1"/>
</dbReference>
<dbReference type="InterPro" id="IPR036908">
    <property type="entry name" value="RlpA-like_sf"/>
</dbReference>
<dbReference type="PROSITE" id="PS51257">
    <property type="entry name" value="PROKAR_LIPOPROTEIN"/>
    <property type="match status" value="1"/>
</dbReference>